<proteinExistence type="predicted"/>
<protein>
    <submittedName>
        <fullName evidence="5">Transposon Tf2-1 polyprotein</fullName>
    </submittedName>
</protein>
<evidence type="ECO:0000256" key="1">
    <source>
        <dbReference type="ARBA" id="ARBA00022884"/>
    </source>
</evidence>
<dbReference type="Proteomes" id="UP000186955">
    <property type="component" value="Unassembled WGS sequence"/>
</dbReference>
<dbReference type="GO" id="GO:0003723">
    <property type="term" value="F:RNA binding"/>
    <property type="evidence" value="ECO:0007669"/>
    <property type="project" value="UniProtKB-KW"/>
</dbReference>
<feature type="non-terminal residue" evidence="5">
    <location>
        <position position="216"/>
    </location>
</feature>
<dbReference type="InterPro" id="IPR050951">
    <property type="entry name" value="Retrovirus_Pol_polyprotein"/>
</dbReference>
<comment type="caution">
    <text evidence="5">The sequence shown here is derived from an EMBL/GenBank/DDBJ whole genome shotgun (WGS) entry which is preliminary data.</text>
</comment>
<feature type="coiled-coil region" evidence="2">
    <location>
        <begin position="170"/>
        <end position="197"/>
    </location>
</feature>
<dbReference type="Pfam" id="PF00665">
    <property type="entry name" value="rve"/>
    <property type="match status" value="1"/>
</dbReference>
<evidence type="ECO:0000313" key="5">
    <source>
        <dbReference type="EMBL" id="OKP13263.1"/>
    </source>
</evidence>
<dbReference type="InterPro" id="IPR036397">
    <property type="entry name" value="RNaseH_sf"/>
</dbReference>
<keyword evidence="1" id="KW-0694">RNA-binding</keyword>
<dbReference type="AlphaFoldDB" id="A0A1Q5ULE1"/>
<dbReference type="GO" id="GO:0015074">
    <property type="term" value="P:DNA integration"/>
    <property type="evidence" value="ECO:0007669"/>
    <property type="project" value="InterPro"/>
</dbReference>
<accession>A0A1Q5ULE1</accession>
<evidence type="ECO:0000313" key="6">
    <source>
        <dbReference type="Proteomes" id="UP000186955"/>
    </source>
</evidence>
<dbReference type="InterPro" id="IPR001584">
    <property type="entry name" value="Integrase_cat-core"/>
</dbReference>
<gene>
    <name evidence="5" type="ORF">PENSUB_1048</name>
    <name evidence="4" type="ORF">PENSUB_1049</name>
</gene>
<keyword evidence="2" id="KW-0175">Coiled coil</keyword>
<dbReference type="PANTHER" id="PTHR37984">
    <property type="entry name" value="PROTEIN CBG26694"/>
    <property type="match status" value="1"/>
</dbReference>
<dbReference type="GO" id="GO:0005634">
    <property type="term" value="C:nucleus"/>
    <property type="evidence" value="ECO:0007669"/>
    <property type="project" value="UniProtKB-ARBA"/>
</dbReference>
<dbReference type="STRING" id="1316194.A0A1Q5ULE1"/>
<evidence type="ECO:0000259" key="3">
    <source>
        <dbReference type="PROSITE" id="PS50994"/>
    </source>
</evidence>
<dbReference type="PANTHER" id="PTHR37984:SF5">
    <property type="entry name" value="PROTEIN NYNRIN-LIKE"/>
    <property type="match status" value="1"/>
</dbReference>
<reference evidence="5 6" key="1">
    <citation type="submission" date="2016-10" db="EMBL/GenBank/DDBJ databases">
        <title>Genome sequence of the ascomycete fungus Penicillium subrubescens.</title>
        <authorList>
            <person name="De Vries R.P."/>
            <person name="Peng M."/>
            <person name="Dilokpimol A."/>
            <person name="Hilden K."/>
            <person name="Makela M.R."/>
            <person name="Grigoriev I."/>
            <person name="Riley R."/>
            <person name="Granchi Z."/>
        </authorList>
    </citation>
    <scope>NUCLEOTIDE SEQUENCE [LARGE SCALE GENOMIC DNA]</scope>
    <source>
        <strain evidence="5 6">CBS 132785</strain>
    </source>
</reference>
<dbReference type="InterPro" id="IPR012337">
    <property type="entry name" value="RNaseH-like_sf"/>
</dbReference>
<dbReference type="EMBL" id="MNBE01000139">
    <property type="protein sequence ID" value="OKP13262.1"/>
    <property type="molecule type" value="Genomic_DNA"/>
</dbReference>
<evidence type="ECO:0000256" key="2">
    <source>
        <dbReference type="SAM" id="Coils"/>
    </source>
</evidence>
<dbReference type="FunFam" id="3.30.420.10:FF:000032">
    <property type="entry name" value="Retrovirus-related Pol polyprotein from transposon 297-like Protein"/>
    <property type="match status" value="1"/>
</dbReference>
<keyword evidence="6" id="KW-1185">Reference proteome</keyword>
<sequence length="216" mass="24593">MDFVTGLPPTTHEGKPVDAILVIVDRFTKWSLFLAVSTTITAAELAEIFHNHVELRFGPPEGIVSDRGSLFTSKFWSNLCYLTRVRLRLSTAFHPQTDGQTERINQTLEHYLRCFVADNQVIWPNLLRSAEFACNNATNATTGVSPFQALMGYSPDFRQRFEGETSHGEVPAASARIKKLEALRQKLQEHWRKASETMTKHYNKDHIPMQFKKGDL</sequence>
<dbReference type="EMBL" id="MNBE01000138">
    <property type="protein sequence ID" value="OKP13263.1"/>
    <property type="molecule type" value="Genomic_DNA"/>
</dbReference>
<evidence type="ECO:0000313" key="4">
    <source>
        <dbReference type="EMBL" id="OKP13262.1"/>
    </source>
</evidence>
<dbReference type="SUPFAM" id="SSF53098">
    <property type="entry name" value="Ribonuclease H-like"/>
    <property type="match status" value="1"/>
</dbReference>
<feature type="domain" description="Integrase catalytic" evidence="3">
    <location>
        <begin position="1"/>
        <end position="154"/>
    </location>
</feature>
<dbReference type="PROSITE" id="PS50994">
    <property type="entry name" value="INTEGRASE"/>
    <property type="match status" value="1"/>
</dbReference>
<dbReference type="Gene3D" id="3.30.420.10">
    <property type="entry name" value="Ribonuclease H-like superfamily/Ribonuclease H"/>
    <property type="match status" value="1"/>
</dbReference>
<name>A0A1Q5ULE1_9EURO</name>
<organism evidence="5 6">
    <name type="scientific">Penicillium subrubescens</name>
    <dbReference type="NCBI Taxonomy" id="1316194"/>
    <lineage>
        <taxon>Eukaryota</taxon>
        <taxon>Fungi</taxon>
        <taxon>Dikarya</taxon>
        <taxon>Ascomycota</taxon>
        <taxon>Pezizomycotina</taxon>
        <taxon>Eurotiomycetes</taxon>
        <taxon>Eurotiomycetidae</taxon>
        <taxon>Eurotiales</taxon>
        <taxon>Aspergillaceae</taxon>
        <taxon>Penicillium</taxon>
    </lineage>
</organism>